<dbReference type="STRING" id="159449.B4N89_04085"/>
<gene>
    <name evidence="2" type="ORF">B4N89_04085</name>
</gene>
<dbReference type="Proteomes" id="UP000190037">
    <property type="component" value="Unassembled WGS sequence"/>
</dbReference>
<evidence type="ECO:0000313" key="3">
    <source>
        <dbReference type="Proteomes" id="UP000190037"/>
    </source>
</evidence>
<dbReference type="EMBL" id="MWQN01000001">
    <property type="protein sequence ID" value="OPC80235.1"/>
    <property type="molecule type" value="Genomic_DNA"/>
</dbReference>
<feature type="region of interest" description="Disordered" evidence="1">
    <location>
        <begin position="61"/>
        <end position="208"/>
    </location>
</feature>
<dbReference type="AlphaFoldDB" id="A0A1T3NU13"/>
<comment type="caution">
    <text evidence="2">The sequence shown here is derived from an EMBL/GenBank/DDBJ whole genome shotgun (WGS) entry which is preliminary data.</text>
</comment>
<protein>
    <submittedName>
        <fullName evidence="2">Uncharacterized protein</fullName>
    </submittedName>
</protein>
<evidence type="ECO:0000256" key="1">
    <source>
        <dbReference type="SAM" id="MobiDB-lite"/>
    </source>
</evidence>
<evidence type="ECO:0000313" key="2">
    <source>
        <dbReference type="EMBL" id="OPC80235.1"/>
    </source>
</evidence>
<sequence length="378" mass="37065">MAEPPNPNADFQRAFARSVRTPMRPLRPGRRVWAVSLGMPVLAAAGLAAATVVSAIDLGGDDGARRKPVAQAAPMQDKPVEVLPSGGSTAPQSGPSAGSGTGDPAGAPGPTGAGTPGGGSAYPPGYPYPNGGSSGGGASGGGGSAAGGSTGTFGGGGSTPDARNPATGSPGGGGGTAPTPGGGSPGGSGNKPAPPPVQPDSLAPKQTFLGTSGYGCANNGASGFAEVGRYGDGSKGWYTVGSGGWNRDGCNGKFDAVPMSGDKNKDDASARVLWWFDVGSASKRCQLSVYVPSGNGRDVGGNPAQYYVLRSRDDDKTGAWYAQFQVNQVANKGRWVSAGTFPVANGKVAVKLVTRGVDWGGTAGAHLAAGQVQASCTG</sequence>
<organism evidence="2 3">
    <name type="scientific">Embleya scabrispora</name>
    <dbReference type="NCBI Taxonomy" id="159449"/>
    <lineage>
        <taxon>Bacteria</taxon>
        <taxon>Bacillati</taxon>
        <taxon>Actinomycetota</taxon>
        <taxon>Actinomycetes</taxon>
        <taxon>Kitasatosporales</taxon>
        <taxon>Streptomycetaceae</taxon>
        <taxon>Embleya</taxon>
    </lineage>
</organism>
<keyword evidence="3" id="KW-1185">Reference proteome</keyword>
<reference evidence="2 3" key="1">
    <citation type="submission" date="2017-03" db="EMBL/GenBank/DDBJ databases">
        <title>Draft genome sequence of Streptomyces scabrisporus NF3, endophyte isolated from Amphipterygium adstringens.</title>
        <authorList>
            <person name="Vazquez M."/>
            <person name="Ceapa C.D."/>
            <person name="Rodriguez Luna D."/>
            <person name="Sanchez Esquivel S."/>
        </authorList>
    </citation>
    <scope>NUCLEOTIDE SEQUENCE [LARGE SCALE GENOMIC DNA]</scope>
    <source>
        <strain evidence="2 3">NF3</strain>
    </source>
</reference>
<name>A0A1T3NU13_9ACTN</name>
<proteinExistence type="predicted"/>
<feature type="region of interest" description="Disordered" evidence="1">
    <location>
        <begin position="1"/>
        <end position="22"/>
    </location>
</feature>
<dbReference type="OrthoDB" id="3432217at2"/>
<feature type="compositionally biased region" description="Gly residues" evidence="1">
    <location>
        <begin position="97"/>
        <end position="120"/>
    </location>
</feature>
<accession>A0A1T3NU13</accession>
<dbReference type="RefSeq" id="WP_078974496.1">
    <property type="nucleotide sequence ID" value="NZ_MWQN01000001.1"/>
</dbReference>
<feature type="compositionally biased region" description="Gly residues" evidence="1">
    <location>
        <begin position="132"/>
        <end position="158"/>
    </location>
</feature>
<feature type="compositionally biased region" description="Gly residues" evidence="1">
    <location>
        <begin position="169"/>
        <end position="189"/>
    </location>
</feature>